<sequence>MTRWYCSCSRQIILLPQRINPIRTDRQASVILLSPRTRKRANLHPTVDAADRPFSGGVDRLKEGGQTDEKGIKITDLQGASKAPRRYPTARYYFYGRLSLATDSLIPATAHYQPTHRPSCSSSPSPQATFPDAPHPFMKCSSSLISPPPQVILQFKARMYRYLRYRDQTTQDGPSARSVPRPETSQDEESSQLRRRRRITGLLSCLGVLAPLCATTPA</sequence>
<proteinExistence type="predicted"/>
<feature type="region of interest" description="Disordered" evidence="1">
    <location>
        <begin position="113"/>
        <end position="134"/>
    </location>
</feature>
<accession>A0A2I2GPP9</accession>
<comment type="caution">
    <text evidence="2">The sequence shown here is derived from an EMBL/GenBank/DDBJ whole genome shotgun (WGS) entry which is preliminary data.</text>
</comment>
<evidence type="ECO:0000313" key="2">
    <source>
        <dbReference type="EMBL" id="PLB54848.1"/>
    </source>
</evidence>
<organism evidence="2 3">
    <name type="scientific">Aspergillus steynii IBT 23096</name>
    <dbReference type="NCBI Taxonomy" id="1392250"/>
    <lineage>
        <taxon>Eukaryota</taxon>
        <taxon>Fungi</taxon>
        <taxon>Dikarya</taxon>
        <taxon>Ascomycota</taxon>
        <taxon>Pezizomycotina</taxon>
        <taxon>Eurotiomycetes</taxon>
        <taxon>Eurotiomycetidae</taxon>
        <taxon>Eurotiales</taxon>
        <taxon>Aspergillaceae</taxon>
        <taxon>Aspergillus</taxon>
        <taxon>Aspergillus subgen. Circumdati</taxon>
    </lineage>
</organism>
<dbReference type="EMBL" id="MSFO01000001">
    <property type="protein sequence ID" value="PLB54848.1"/>
    <property type="molecule type" value="Genomic_DNA"/>
</dbReference>
<dbReference type="RefSeq" id="XP_024710150.1">
    <property type="nucleotide sequence ID" value="XM_024843082.1"/>
</dbReference>
<dbReference type="AlphaFoldDB" id="A0A2I2GPP9"/>
<protein>
    <submittedName>
        <fullName evidence="2">Uncharacterized protein</fullName>
    </submittedName>
</protein>
<evidence type="ECO:0000256" key="1">
    <source>
        <dbReference type="SAM" id="MobiDB-lite"/>
    </source>
</evidence>
<dbReference type="GeneID" id="36550781"/>
<name>A0A2I2GPP9_9EURO</name>
<keyword evidence="3" id="KW-1185">Reference proteome</keyword>
<dbReference type="Proteomes" id="UP000234275">
    <property type="component" value="Unassembled WGS sequence"/>
</dbReference>
<gene>
    <name evidence="2" type="ORF">P170DRAFT_26187</name>
</gene>
<feature type="compositionally biased region" description="Polar residues" evidence="1">
    <location>
        <begin position="116"/>
        <end position="128"/>
    </location>
</feature>
<dbReference type="VEuPathDB" id="FungiDB:P170DRAFT_26187"/>
<evidence type="ECO:0000313" key="3">
    <source>
        <dbReference type="Proteomes" id="UP000234275"/>
    </source>
</evidence>
<reference evidence="2 3" key="1">
    <citation type="submission" date="2016-12" db="EMBL/GenBank/DDBJ databases">
        <title>The genomes of Aspergillus section Nigri reveals drivers in fungal speciation.</title>
        <authorList>
            <consortium name="DOE Joint Genome Institute"/>
            <person name="Vesth T.C."/>
            <person name="Nybo J."/>
            <person name="Theobald S."/>
            <person name="Brandl J."/>
            <person name="Frisvad J.C."/>
            <person name="Nielsen K.F."/>
            <person name="Lyhne E.K."/>
            <person name="Kogle M.E."/>
            <person name="Kuo A."/>
            <person name="Riley R."/>
            <person name="Clum A."/>
            <person name="Nolan M."/>
            <person name="Lipzen A."/>
            <person name="Salamov A."/>
            <person name="Henrissat B."/>
            <person name="Wiebenga A."/>
            <person name="De Vries R.P."/>
            <person name="Grigoriev I.V."/>
            <person name="Mortensen U.H."/>
            <person name="Andersen M.R."/>
            <person name="Baker S.E."/>
        </authorList>
    </citation>
    <scope>NUCLEOTIDE SEQUENCE [LARGE SCALE GENOMIC DNA]</scope>
    <source>
        <strain evidence="2 3">IBT 23096</strain>
    </source>
</reference>
<feature type="region of interest" description="Disordered" evidence="1">
    <location>
        <begin position="166"/>
        <end position="194"/>
    </location>
</feature>